<dbReference type="Gene3D" id="3.40.30.10">
    <property type="entry name" value="Glutaredoxin"/>
    <property type="match status" value="1"/>
</dbReference>
<dbReference type="InterPro" id="IPR036249">
    <property type="entry name" value="Thioredoxin-like_sf"/>
</dbReference>
<reference evidence="1" key="1">
    <citation type="journal article" date="2023" name="Phytobiomes J">
        <title>Deciphering the key players within the bacterial microbiota associated with aerial crown gall tumors on rhododendron: Insights into the gallobiome.</title>
        <authorList>
            <person name="Kuzmanovic N."/>
            <person name="Nesme J."/>
            <person name="Wolf J."/>
            <person name="Neumann-Schaal M."/>
            <person name="Petersen J."/>
            <person name="Fernandez-Gnecco G."/>
            <person name="Sproeer C."/>
            <person name="Bunk B."/>
            <person name="Overmann J."/>
            <person name="Sorensen S.J."/>
            <person name="Idczak E."/>
            <person name="Smalla K."/>
        </authorList>
    </citation>
    <scope>NUCLEOTIDE SEQUENCE</scope>
    <source>
        <strain evidence="1">Rho-11.1</strain>
    </source>
</reference>
<comment type="caution">
    <text evidence="1">The sequence shown here is derived from an EMBL/GenBank/DDBJ whole genome shotgun (WGS) entry which is preliminary data.</text>
</comment>
<dbReference type="EMBL" id="JAVRAF010000026">
    <property type="protein sequence ID" value="MDX8305709.1"/>
    <property type="molecule type" value="Genomic_DNA"/>
</dbReference>
<sequence length="351" mass="38070">MAVRCADETLLLLPGDRAPALELAIPINRKDIDGIKFDRTSIVVLWNAGCSGCFPVLKHLPQLDEEFGASSYGVAIMVRDIETTLSLGRSISTATLLAIEDAYERTGLSRGRVTKTWFEASGHQALPAAFIVSADGILLWTGHPDAVEDVLREIRDGEWDVAVARERRRLEISSAGTGYRFVINDITDALMANDPSRALQLVHTAENQFPAILTDGDFNLTKLQVLVSNRAGNDAILAHYAATLTRIQDEHELRVRFAAEIIGYSAPSPAIVKVALRDLLDIEAASFDGLSLRGIVELNLSLARAFSAEGQQQEAAARLAKLKATIANSNLPTHIAEEIEIMAQSVLLPPG</sequence>
<accession>A0AAW9FT47</accession>
<gene>
    <name evidence="1" type="ORF">RMR22_26105</name>
</gene>
<protein>
    <submittedName>
        <fullName evidence="1">Uncharacterized protein</fullName>
    </submittedName>
</protein>
<evidence type="ECO:0000313" key="1">
    <source>
        <dbReference type="EMBL" id="MDX8305709.1"/>
    </source>
</evidence>
<name>A0AAW9FT47_9HYPH</name>
<proteinExistence type="predicted"/>
<dbReference type="AlphaFoldDB" id="A0AAW9FT47"/>
<dbReference type="SUPFAM" id="SSF52833">
    <property type="entry name" value="Thioredoxin-like"/>
    <property type="match status" value="1"/>
</dbReference>
<organism evidence="1">
    <name type="scientific">Agrobacterium rosae</name>
    <dbReference type="NCBI Taxonomy" id="1972867"/>
    <lineage>
        <taxon>Bacteria</taxon>
        <taxon>Pseudomonadati</taxon>
        <taxon>Pseudomonadota</taxon>
        <taxon>Alphaproteobacteria</taxon>
        <taxon>Hyphomicrobiales</taxon>
        <taxon>Rhizobiaceae</taxon>
        <taxon>Rhizobium/Agrobacterium group</taxon>
        <taxon>Agrobacterium</taxon>
    </lineage>
</organism>
<dbReference type="RefSeq" id="WP_320203784.1">
    <property type="nucleotide sequence ID" value="NZ_CP192783.1"/>
</dbReference>